<dbReference type="Proteomes" id="UP000198734">
    <property type="component" value="Unassembled WGS sequence"/>
</dbReference>
<protein>
    <submittedName>
        <fullName evidence="7">Succinyl-diaminopimelate desuccinylase</fullName>
    </submittedName>
</protein>
<organism evidence="7 8">
    <name type="scientific">Psychrobacillus psychrotolerans</name>
    <dbReference type="NCBI Taxonomy" id="126156"/>
    <lineage>
        <taxon>Bacteria</taxon>
        <taxon>Bacillati</taxon>
        <taxon>Bacillota</taxon>
        <taxon>Bacilli</taxon>
        <taxon>Bacillales</taxon>
        <taxon>Bacillaceae</taxon>
        <taxon>Psychrobacillus</taxon>
    </lineage>
</organism>
<dbReference type="STRING" id="126156.SAMN05421670_3507"/>
<evidence type="ECO:0000313" key="8">
    <source>
        <dbReference type="Proteomes" id="UP000198734"/>
    </source>
</evidence>
<dbReference type="InterPro" id="IPR011650">
    <property type="entry name" value="Peptidase_M20_dimer"/>
</dbReference>
<evidence type="ECO:0000256" key="5">
    <source>
        <dbReference type="ARBA" id="ARBA00022833"/>
    </source>
</evidence>
<name>A0A1I6ANG0_9BACI</name>
<dbReference type="Pfam" id="PF01546">
    <property type="entry name" value="Peptidase_M20"/>
    <property type="match status" value="1"/>
</dbReference>
<reference evidence="8" key="1">
    <citation type="submission" date="2016-10" db="EMBL/GenBank/DDBJ databases">
        <authorList>
            <person name="Varghese N."/>
            <person name="Submissions S."/>
        </authorList>
    </citation>
    <scope>NUCLEOTIDE SEQUENCE [LARGE SCALE GENOMIC DNA]</scope>
    <source>
        <strain evidence="8">DSM 11706</strain>
    </source>
</reference>
<dbReference type="RefSeq" id="WP_093538140.1">
    <property type="nucleotide sequence ID" value="NZ_FOXU01000008.1"/>
</dbReference>
<dbReference type="AlphaFoldDB" id="A0A1I6ANG0"/>
<dbReference type="GO" id="GO:0046872">
    <property type="term" value="F:metal ion binding"/>
    <property type="evidence" value="ECO:0007669"/>
    <property type="project" value="UniProtKB-KW"/>
</dbReference>
<dbReference type="InterPro" id="IPR002933">
    <property type="entry name" value="Peptidase_M20"/>
</dbReference>
<keyword evidence="5" id="KW-0862">Zinc</keyword>
<evidence type="ECO:0000256" key="4">
    <source>
        <dbReference type="ARBA" id="ARBA00022801"/>
    </source>
</evidence>
<evidence type="ECO:0000259" key="6">
    <source>
        <dbReference type="Pfam" id="PF07687"/>
    </source>
</evidence>
<evidence type="ECO:0000256" key="1">
    <source>
        <dbReference type="ARBA" id="ARBA00001947"/>
    </source>
</evidence>
<dbReference type="SUPFAM" id="SSF53187">
    <property type="entry name" value="Zn-dependent exopeptidases"/>
    <property type="match status" value="1"/>
</dbReference>
<keyword evidence="4" id="KW-0378">Hydrolase</keyword>
<proteinExistence type="inferred from homology"/>
<dbReference type="PANTHER" id="PTHR43808:SF8">
    <property type="entry name" value="PEPTIDASE M20 DIMERISATION DOMAIN-CONTAINING PROTEIN"/>
    <property type="match status" value="1"/>
</dbReference>
<gene>
    <name evidence="7" type="ORF">SAMN05421670_3507</name>
</gene>
<dbReference type="SUPFAM" id="SSF55031">
    <property type="entry name" value="Bacterial exopeptidase dimerisation domain"/>
    <property type="match status" value="1"/>
</dbReference>
<feature type="domain" description="Peptidase M20 dimerisation" evidence="6">
    <location>
        <begin position="159"/>
        <end position="258"/>
    </location>
</feature>
<dbReference type="Pfam" id="PF07687">
    <property type="entry name" value="M20_dimer"/>
    <property type="match status" value="1"/>
</dbReference>
<evidence type="ECO:0000256" key="2">
    <source>
        <dbReference type="ARBA" id="ARBA00006247"/>
    </source>
</evidence>
<dbReference type="InterPro" id="IPR050072">
    <property type="entry name" value="Peptidase_M20A"/>
</dbReference>
<dbReference type="Gene3D" id="3.30.70.360">
    <property type="match status" value="1"/>
</dbReference>
<dbReference type="EMBL" id="FOXU01000008">
    <property type="protein sequence ID" value="SFQ70179.1"/>
    <property type="molecule type" value="Genomic_DNA"/>
</dbReference>
<sequence>MITLLKDLIRIKSDTLEGANNALLFCENWLEERGITTTILKHEEKLMLVAVIGDGDKCMIWNGHVDVVPGETSQFQPYIEGDYLYGRGTADMKAGVAAMMQAFYELSKQPENLAQKIQLHIVTDEETDGETSKFLVNQGYIGDFVICGEPTNLQIGLQAKGIIQFDVILKGKSSHGSRPWEGINAIEQAFLFDQQLRKLSFLTASNEFYDYPSLNLAKIQAGERYNVVPDECIVSYDLRYVPGQDMHSILLDLQTLTEEFPNSEIQVHTTAPAVTTEAINPYIKRIAQVTSQFIGKPAVLFGQHGAADARFYAETGAGAIEFGPSGGDWHGEKEYVSISSTETYKNILVSLGKSEKNIIIS</sequence>
<keyword evidence="3" id="KW-0479">Metal-binding</keyword>
<dbReference type="PANTHER" id="PTHR43808">
    <property type="entry name" value="ACETYLORNITHINE DEACETYLASE"/>
    <property type="match status" value="1"/>
</dbReference>
<dbReference type="OrthoDB" id="9792335at2"/>
<comment type="similarity">
    <text evidence="2">Belongs to the peptidase M20A family.</text>
</comment>
<dbReference type="Gene3D" id="3.40.630.10">
    <property type="entry name" value="Zn peptidases"/>
    <property type="match status" value="1"/>
</dbReference>
<dbReference type="GO" id="GO:0016787">
    <property type="term" value="F:hydrolase activity"/>
    <property type="evidence" value="ECO:0007669"/>
    <property type="project" value="UniProtKB-KW"/>
</dbReference>
<accession>A0A1I6ANG0</accession>
<dbReference type="InterPro" id="IPR036264">
    <property type="entry name" value="Bact_exopeptidase_dim_dom"/>
</dbReference>
<evidence type="ECO:0000256" key="3">
    <source>
        <dbReference type="ARBA" id="ARBA00022723"/>
    </source>
</evidence>
<keyword evidence="8" id="KW-1185">Reference proteome</keyword>
<evidence type="ECO:0000313" key="7">
    <source>
        <dbReference type="EMBL" id="SFQ70179.1"/>
    </source>
</evidence>
<comment type="cofactor">
    <cofactor evidence="1">
        <name>Zn(2+)</name>
        <dbReference type="ChEBI" id="CHEBI:29105"/>
    </cofactor>
</comment>